<accession>A0A3P3Y202</accession>
<dbReference type="InterPro" id="IPR029058">
    <property type="entry name" value="AB_hydrolase_fold"/>
</dbReference>
<dbReference type="EMBL" id="OVEO01000002">
    <property type="protein sequence ID" value="SPQ94215.1"/>
    <property type="molecule type" value="Genomic_DNA"/>
</dbReference>
<dbReference type="PANTHER" id="PTHR33840:SF1">
    <property type="entry name" value="TLE1 PHOSPHOLIPASE DOMAIN-CONTAINING PROTEIN"/>
    <property type="match status" value="1"/>
</dbReference>
<dbReference type="Proteomes" id="UP000290189">
    <property type="component" value="Unassembled WGS sequence"/>
</dbReference>
<name>A0A3P3Y202_PLABS</name>
<sequence>MGSIEQELENLEIEAETGRPPSSRGPDPKRIVMFLDGTWNEPGSNTNVWRICSMVADVGEDGKQQVVYYEEGVGTGMFDKIGGGLFGLGIDHYIARAYEYLMQTYEDGDEIFIFGFSRGAFMCRSLMGIIDECGLLRPGTTLKVSQLYDRYRAGANGNPPATLSQILKNRNSYDMATHYVEYMLGQYSRHVKFTYMGIFDTVAALGIPILSIKGVSSDTMKFNKIELSHSLEYGRHALAVDEHRYGFRPTLWTHENQYYNRDDTSKSLDQSMLPDDLGHYHLVIEQRWFCGAHTNVGGGYNNDTFQQITMNWIIEGAVDRGLTFRADQALVGVEALKSPIVNSLSQFMFGLYQWIPVMGAPYYRPIGVCEDPARLNVHETIDASVFQRWQVDLTYRPKNLAAWAKRLGINLDDGPPITRSARTGIPMIGNRRNSLHRGTSWQDLGEKEIEFLVEQRKQLIKRRHMSLSIQPAAAAVETVAAPPCRVSLSATERQPRSRKNSVTGNRRRSNSRHSRTLSVTSVKAINGNEADFEFTEAETEDKCEDLDDPESKKTSKVWSNRALGGLSGDRKKTLVAKTPWKEQALPDTGISASEKNGLILDVSAGRGLEKRESIPE</sequence>
<organism evidence="3 4">
    <name type="scientific">Plasmodiophora brassicae</name>
    <name type="common">Clubroot disease agent</name>
    <dbReference type="NCBI Taxonomy" id="37360"/>
    <lineage>
        <taxon>Eukaryota</taxon>
        <taxon>Sar</taxon>
        <taxon>Rhizaria</taxon>
        <taxon>Endomyxa</taxon>
        <taxon>Phytomyxea</taxon>
        <taxon>Plasmodiophorida</taxon>
        <taxon>Plasmodiophoridae</taxon>
        <taxon>Plasmodiophora</taxon>
    </lineage>
</organism>
<feature type="compositionally biased region" description="Basic residues" evidence="1">
    <location>
        <begin position="505"/>
        <end position="515"/>
    </location>
</feature>
<feature type="compositionally biased region" description="Acidic residues" evidence="1">
    <location>
        <begin position="530"/>
        <end position="548"/>
    </location>
</feature>
<protein>
    <recommendedName>
        <fullName evidence="2">T6SS Phospholipase effector Tle1-like catalytic domain-containing protein</fullName>
    </recommendedName>
</protein>
<dbReference type="SUPFAM" id="SSF53474">
    <property type="entry name" value="alpha/beta-Hydrolases"/>
    <property type="match status" value="1"/>
</dbReference>
<dbReference type="InterPro" id="IPR018712">
    <property type="entry name" value="Tle1-like_cat"/>
</dbReference>
<evidence type="ECO:0000259" key="2">
    <source>
        <dbReference type="Pfam" id="PF09994"/>
    </source>
</evidence>
<evidence type="ECO:0000313" key="3">
    <source>
        <dbReference type="EMBL" id="SPQ94215.1"/>
    </source>
</evidence>
<dbReference type="PANTHER" id="PTHR33840">
    <property type="match status" value="1"/>
</dbReference>
<evidence type="ECO:0000313" key="4">
    <source>
        <dbReference type="Proteomes" id="UP000290189"/>
    </source>
</evidence>
<reference evidence="3 4" key="1">
    <citation type="submission" date="2018-03" db="EMBL/GenBank/DDBJ databases">
        <authorList>
            <person name="Fogelqvist J."/>
        </authorList>
    </citation>
    <scope>NUCLEOTIDE SEQUENCE [LARGE SCALE GENOMIC DNA]</scope>
</reference>
<proteinExistence type="predicted"/>
<dbReference type="AlphaFoldDB" id="A0A3P3Y202"/>
<feature type="domain" description="T6SS Phospholipase effector Tle1-like catalytic" evidence="2">
    <location>
        <begin position="29"/>
        <end position="315"/>
    </location>
</feature>
<evidence type="ECO:0000256" key="1">
    <source>
        <dbReference type="SAM" id="MobiDB-lite"/>
    </source>
</evidence>
<feature type="region of interest" description="Disordered" evidence="1">
    <location>
        <begin position="487"/>
        <end position="565"/>
    </location>
</feature>
<dbReference type="Pfam" id="PF09994">
    <property type="entry name" value="T6SS_Tle1-like_cat"/>
    <property type="match status" value="1"/>
</dbReference>
<geneLocation type="mitochondrion" evidence="3"/>
<gene>
    <name evidence="3" type="ORF">PLBR_LOCUS1430</name>
</gene>
<keyword evidence="3" id="KW-0496">Mitochondrion</keyword>